<dbReference type="Pfam" id="PF09864">
    <property type="entry name" value="MliC"/>
    <property type="match status" value="1"/>
</dbReference>
<dbReference type="AlphaFoldDB" id="A0A838BRQ2"/>
<dbReference type="RefSeq" id="WP_181053862.1">
    <property type="nucleotide sequence ID" value="NZ_JACDXJ010000001.1"/>
</dbReference>
<dbReference type="InterPro" id="IPR036328">
    <property type="entry name" value="MliC_sf"/>
</dbReference>
<dbReference type="PANTHER" id="PTHR37549:SF1">
    <property type="entry name" value="LIPOPROTEIN LPRI"/>
    <property type="match status" value="1"/>
</dbReference>
<dbReference type="EMBL" id="JACDXJ010000001">
    <property type="protein sequence ID" value="MBA1158474.1"/>
    <property type="molecule type" value="Genomic_DNA"/>
</dbReference>
<keyword evidence="9" id="KW-1185">Reference proteome</keyword>
<keyword evidence="3" id="KW-0564">Palmitate</keyword>
<feature type="domain" description="C-type lysozyme inhibitor" evidence="7">
    <location>
        <begin position="125"/>
        <end position="193"/>
    </location>
</feature>
<dbReference type="PANTHER" id="PTHR37549">
    <property type="entry name" value="LIPOPROTEIN LPRI"/>
    <property type="match status" value="1"/>
</dbReference>
<comment type="caution">
    <text evidence="8">The sequence shown here is derived from an EMBL/GenBank/DDBJ whole genome shotgun (WGS) entry which is preliminary data.</text>
</comment>
<evidence type="ECO:0000259" key="6">
    <source>
        <dbReference type="Pfam" id="PF07007"/>
    </source>
</evidence>
<organism evidence="8 9">
    <name type="scientific">Microvirga mediterraneensis</name>
    <dbReference type="NCBI Taxonomy" id="2754695"/>
    <lineage>
        <taxon>Bacteria</taxon>
        <taxon>Pseudomonadati</taxon>
        <taxon>Pseudomonadota</taxon>
        <taxon>Alphaproteobacteria</taxon>
        <taxon>Hyphomicrobiales</taxon>
        <taxon>Methylobacteriaceae</taxon>
        <taxon>Microvirga</taxon>
    </lineage>
</organism>
<dbReference type="Pfam" id="PF07007">
    <property type="entry name" value="LprI"/>
    <property type="match status" value="1"/>
</dbReference>
<protein>
    <submittedName>
        <fullName evidence="8">MliC family protein</fullName>
    </submittedName>
</protein>
<dbReference type="Gene3D" id="2.40.128.200">
    <property type="match status" value="1"/>
</dbReference>
<feature type="domain" description="Lysozyme inhibitor LprI-like N-terminal" evidence="6">
    <location>
        <begin position="42"/>
        <end position="110"/>
    </location>
</feature>
<dbReference type="GO" id="GO:0005576">
    <property type="term" value="C:extracellular region"/>
    <property type="evidence" value="ECO:0007669"/>
    <property type="project" value="TreeGrafter"/>
</dbReference>
<dbReference type="InterPro" id="IPR052755">
    <property type="entry name" value="Lysozyme_Inhibitor_LprI"/>
</dbReference>
<keyword evidence="2" id="KW-0472">Membrane</keyword>
<name>A0A838BRQ2_9HYPH</name>
<feature type="signal peptide" evidence="5">
    <location>
        <begin position="1"/>
        <end position="24"/>
    </location>
</feature>
<dbReference type="Proteomes" id="UP000572984">
    <property type="component" value="Unassembled WGS sequence"/>
</dbReference>
<evidence type="ECO:0000313" key="9">
    <source>
        <dbReference type="Proteomes" id="UP000572984"/>
    </source>
</evidence>
<evidence type="ECO:0000259" key="7">
    <source>
        <dbReference type="Pfam" id="PF09864"/>
    </source>
</evidence>
<evidence type="ECO:0000256" key="4">
    <source>
        <dbReference type="ARBA" id="ARBA00023288"/>
    </source>
</evidence>
<accession>A0A838BRQ2</accession>
<keyword evidence="1 5" id="KW-0732">Signal</keyword>
<evidence type="ECO:0000256" key="2">
    <source>
        <dbReference type="ARBA" id="ARBA00023136"/>
    </source>
</evidence>
<keyword evidence="4" id="KW-0449">Lipoprotein</keyword>
<dbReference type="SUPFAM" id="SSF141488">
    <property type="entry name" value="YdhA-like"/>
    <property type="match status" value="1"/>
</dbReference>
<feature type="chain" id="PRO_5032398185" evidence="5">
    <location>
        <begin position="25"/>
        <end position="200"/>
    </location>
</feature>
<sequence>MLRSVSRFLGAAVMTGMGAGAALAQGPSFPCGKVGAGSIAEMVCTDGALSALDRKLADVYALAARKAENEHPPVLRAEQRGWIKGRDDCWKSDGKRACVEGEYQRRIAELQARYRLVPSIGPVTFACDGDPRNEVVVTFFQTDPSTMIAERGDSVSLMVVQPSGSGARYQGRNESFWEHQGEAAITWGYGAPEMRCRKVP</sequence>
<proteinExistence type="predicted"/>
<reference evidence="8 9" key="1">
    <citation type="submission" date="2020-07" db="EMBL/GenBank/DDBJ databases">
        <title>Draft genome and description of Microvirga mediterraneensis Marseille-Q2068 sp. nov.</title>
        <authorList>
            <person name="Boxberger M."/>
        </authorList>
    </citation>
    <scope>NUCLEOTIDE SEQUENCE [LARGE SCALE GENOMIC DNA]</scope>
    <source>
        <strain evidence="8 9">Marseille-Q2068</strain>
    </source>
</reference>
<evidence type="ECO:0000256" key="1">
    <source>
        <dbReference type="ARBA" id="ARBA00022729"/>
    </source>
</evidence>
<evidence type="ECO:0000256" key="5">
    <source>
        <dbReference type="SAM" id="SignalP"/>
    </source>
</evidence>
<dbReference type="InterPro" id="IPR009739">
    <property type="entry name" value="LprI-like_N"/>
</dbReference>
<evidence type="ECO:0000256" key="3">
    <source>
        <dbReference type="ARBA" id="ARBA00023139"/>
    </source>
</evidence>
<dbReference type="InterPro" id="IPR018660">
    <property type="entry name" value="MliC"/>
</dbReference>
<gene>
    <name evidence="8" type="ORF">H0S73_20425</name>
</gene>
<evidence type="ECO:0000313" key="8">
    <source>
        <dbReference type="EMBL" id="MBA1158474.1"/>
    </source>
</evidence>